<evidence type="ECO:0000256" key="1">
    <source>
        <dbReference type="SAM" id="Phobius"/>
    </source>
</evidence>
<reference evidence="2" key="1">
    <citation type="submission" date="2011-01" db="EMBL/GenBank/DDBJ databases">
        <title>The Genome Sequence of Nematocida parisii strain ERTm3.</title>
        <authorList>
            <consortium name="The Broad Institute Genome Sequencing Platform"/>
            <consortium name="The Broad Institute Genome Sequencing Center for Infectious Disease"/>
            <person name="Cuomo C."/>
            <person name="Troemel E."/>
            <person name="Young S.K."/>
            <person name="Zeng Q."/>
            <person name="Gargeya S."/>
            <person name="Fitzgerald M."/>
            <person name="Haas B."/>
            <person name="Abouelleil A."/>
            <person name="Alvarado L."/>
            <person name="Arachchi H.M."/>
            <person name="Berlin A."/>
            <person name="Chapman S.B."/>
            <person name="Gearin G."/>
            <person name="Goldberg J."/>
            <person name="Griggs A."/>
            <person name="Gujja S."/>
            <person name="Hansen M."/>
            <person name="Heiman D."/>
            <person name="Howarth C."/>
            <person name="Larimer J."/>
            <person name="Lui A."/>
            <person name="MacDonald P.J.P."/>
            <person name="McCowen C."/>
            <person name="Montmayeur A."/>
            <person name="Murphy C."/>
            <person name="Neiman D."/>
            <person name="Pearson M."/>
            <person name="Priest M."/>
            <person name="Roberts A."/>
            <person name="Saif S."/>
            <person name="Shea T."/>
            <person name="Sisk P."/>
            <person name="Stolte C."/>
            <person name="Sykes S."/>
            <person name="Wortman J."/>
            <person name="Nusbaum C."/>
            <person name="Birren B."/>
        </authorList>
    </citation>
    <scope>NUCLEOTIDE SEQUENCE</scope>
    <source>
        <strain evidence="2">ERTm3</strain>
    </source>
</reference>
<feature type="transmembrane region" description="Helical" evidence="1">
    <location>
        <begin position="270"/>
        <end position="287"/>
    </location>
</feature>
<dbReference type="AlphaFoldDB" id="I3EJ93"/>
<dbReference type="HOGENOM" id="CLU_960066_0_0_1"/>
<keyword evidence="1" id="KW-0472">Membrane</keyword>
<protein>
    <submittedName>
        <fullName evidence="2">Uncharacterized protein</fullName>
    </submittedName>
</protein>
<gene>
    <name evidence="2" type="ORF">NEQG_00060</name>
</gene>
<keyword evidence="1" id="KW-1133">Transmembrane helix</keyword>
<dbReference type="EMBL" id="GL870876">
    <property type="protein sequence ID" value="EIJ89290.1"/>
    <property type="molecule type" value="Genomic_DNA"/>
</dbReference>
<name>I3EJ93_NEMP3</name>
<dbReference type="Proteomes" id="UP000002872">
    <property type="component" value="Unassembled WGS sequence"/>
</dbReference>
<keyword evidence="3" id="KW-1185">Reference proteome</keyword>
<evidence type="ECO:0000313" key="2">
    <source>
        <dbReference type="EMBL" id="EIJ89290.1"/>
    </source>
</evidence>
<evidence type="ECO:0000313" key="3">
    <source>
        <dbReference type="Proteomes" id="UP000002872"/>
    </source>
</evidence>
<dbReference type="InParanoid" id="I3EJ93"/>
<feature type="transmembrane region" description="Helical" evidence="1">
    <location>
        <begin position="245"/>
        <end position="264"/>
    </location>
</feature>
<keyword evidence="1" id="KW-0812">Transmembrane</keyword>
<dbReference type="VEuPathDB" id="MicrosporidiaDB:NEQG_00060"/>
<proteinExistence type="predicted"/>
<sequence length="290" mass="33054">MKKKHITNKICKQNKHIKILPYEKPDGSTTGIGRPWYSNIPFKKCCSDMPSYSNTPSLSNSYMQIYPFSQHKILSAEDKDKDTTSKDITIDYIDQEKTADFFTQYFTSSVEDSAYFEDTSNSNPENQWLTISINTNTSAYSHIYNNYTSKNCSNSPNAKVPCIDNSAIIESTLDNSPNGYATMNHDNFDISKTLSSWHTTIDSNNLKTTQVNSTANDNYAPCTDILCIEHTKEDTRENFSNIKKLVKNTVLPCGAILFLGMLFHEIYYKNIVGIVLLYLEIFLRMIVSYN</sequence>
<accession>I3EJ93</accession>
<dbReference type="OrthoDB" id="10448148at2759"/>
<organism evidence="2 3">
    <name type="scientific">Nematocida parisii (strain ERTm3)</name>
    <name type="common">Nematode killer fungus</name>
    <dbReference type="NCBI Taxonomy" id="935791"/>
    <lineage>
        <taxon>Eukaryota</taxon>
        <taxon>Fungi</taxon>
        <taxon>Fungi incertae sedis</taxon>
        <taxon>Microsporidia</taxon>
        <taxon>Nematocida</taxon>
    </lineage>
</organism>